<evidence type="ECO:0000313" key="2">
    <source>
        <dbReference type="Proteomes" id="UP000224902"/>
    </source>
</evidence>
<sequence length="67" mass="7789">MFYDDYDAGRDQGRAEGYYEGIQYAIDLLQSEAAEMWRQDAIRITLAQPTAQKLDAMVKVLKKERDK</sequence>
<name>A0A1I9SA13_9CAUD</name>
<keyword evidence="2" id="KW-1185">Reference proteome</keyword>
<dbReference type="Proteomes" id="UP000224902">
    <property type="component" value="Segment"/>
</dbReference>
<proteinExistence type="predicted"/>
<reference evidence="2" key="1">
    <citation type="submission" date="2016-08" db="EMBL/GenBank/DDBJ databases">
        <authorList>
            <person name="Seilhamer J.J."/>
        </authorList>
    </citation>
    <scope>NUCLEOTIDE SEQUENCE [LARGE SCALE GENOMIC DNA]</scope>
</reference>
<protein>
    <submittedName>
        <fullName evidence="1">Uncharacterized protein</fullName>
    </submittedName>
</protein>
<organism evidence="1 2">
    <name type="scientific">Rhodococcus phage Weasels2</name>
    <dbReference type="NCBI Taxonomy" id="1897437"/>
    <lineage>
        <taxon>Viruses</taxon>
        <taxon>Duplodnaviria</taxon>
        <taxon>Heunggongvirae</taxon>
        <taxon>Uroviricota</taxon>
        <taxon>Caudoviricetes</taxon>
        <taxon>Weaselvirus</taxon>
        <taxon>Weaselvirus weasel</taxon>
    </lineage>
</organism>
<evidence type="ECO:0000313" key="1">
    <source>
        <dbReference type="EMBL" id="AOZ63619.1"/>
    </source>
</evidence>
<accession>A0A1I9SA13</accession>
<gene>
    <name evidence="1" type="ORF">SEA_WEASELS2_29</name>
</gene>
<dbReference type="EMBL" id="KX774321">
    <property type="protein sequence ID" value="AOZ63619.1"/>
    <property type="molecule type" value="Genomic_DNA"/>
</dbReference>